<keyword evidence="11" id="KW-1185">Reference proteome</keyword>
<feature type="repeat" description="ANK" evidence="6">
    <location>
        <begin position="415"/>
        <end position="439"/>
    </location>
</feature>
<dbReference type="GO" id="GO:0046974">
    <property type="term" value="F:histone H3K9 methyltransferase activity"/>
    <property type="evidence" value="ECO:0007669"/>
    <property type="project" value="TreeGrafter"/>
</dbReference>
<evidence type="ECO:0000256" key="7">
    <source>
        <dbReference type="SAM" id="MobiDB-lite"/>
    </source>
</evidence>
<proteinExistence type="predicted"/>
<keyword evidence="6" id="KW-0040">ANK repeat</keyword>
<keyword evidence="3" id="KW-0808">Transferase</keyword>
<dbReference type="Pfam" id="PF00856">
    <property type="entry name" value="SET"/>
    <property type="match status" value="1"/>
</dbReference>
<dbReference type="Gene3D" id="1.25.40.20">
    <property type="entry name" value="Ankyrin repeat-containing domain"/>
    <property type="match status" value="1"/>
</dbReference>
<dbReference type="Gene3D" id="2.170.270.10">
    <property type="entry name" value="SET domain"/>
    <property type="match status" value="1"/>
</dbReference>
<dbReference type="Pfam" id="PF12796">
    <property type="entry name" value="Ank_2"/>
    <property type="match status" value="3"/>
</dbReference>
<dbReference type="PRINTS" id="PR01415">
    <property type="entry name" value="ANKYRIN"/>
</dbReference>
<dbReference type="InterPro" id="IPR043550">
    <property type="entry name" value="EHMT1/EHMT2"/>
</dbReference>
<dbReference type="GO" id="GO:0002039">
    <property type="term" value="F:p53 binding"/>
    <property type="evidence" value="ECO:0007669"/>
    <property type="project" value="InterPro"/>
</dbReference>
<dbReference type="InterPro" id="IPR038034">
    <property type="entry name" value="SET_EHMT2"/>
</dbReference>
<reference evidence="10" key="3">
    <citation type="submission" date="2025-09" db="UniProtKB">
        <authorList>
            <consortium name="Ensembl"/>
        </authorList>
    </citation>
    <scope>IDENTIFICATION</scope>
</reference>
<dbReference type="GO" id="GO:0032259">
    <property type="term" value="P:methylation"/>
    <property type="evidence" value="ECO:0007669"/>
    <property type="project" value="UniProtKB-KW"/>
</dbReference>
<sequence length="875" mass="96787">MCCIRFPCWNIMSIWAKQCFSAGQPNALCPQSSESDPQRQGQRNKVSSDSPWTRPGRGKGRERVEGVETERLEELPLCSCRMEAPRVDGTSRRPNRLCMATESVNGELVGCTNIILKGETMRPSSRVSLMVLCESHRSHMVKHHCCPGCGYFCITGTFLECCPDQRIAHRFHRGCVTVLGAGRGRGMGTGMLFCPHCGEDASEAQEVTIPPSASAVTVVTTSASSTTTPSLPPSIPSALSLAASTGTARMRGVVKKDPEQQPPQAGGVDSVGPSLCLPNGKPICPSALPPGPSRAALQKAILTQDTERRKKLRFHPRQLYPAAKQGEVQRVLLMLMEGIDPAYQAESQNRRCALHVAAQRGLLEVCYMLVQAGAKLDVQDKSMRTPLLEAIVNNHVEVTRYLVQSGACVYHTEEDGYTGLHHAAKLGSLDIVTLLLETGQVDINAQDSGGWTSIIWAAEHKHINVIRALLNRGADVTLKDKEMNVCLHWASFAGCVEIAEMVLNAGCQLSSVNMHGDTPLHIASREGFLECVTLFLSRGADIDIMNREGDTPLSLARSDSPVWVSLQINRKLRRGIANRMLRTEKIISSDVAQGYENVPIPCVNAVDDEGCPSDYKYVSENCETSAMNIDRNITHLQHCSCTDDCSSSNCLCGQLSIRCWYDKDHRLLQEFNKIEPPLIFECNLACSCYRTCKNRVVQAGIKVRLQLYRTEKMGWGVRALQDIPQGSFICEYVGELISDAEADVREDDSYLFDLDNKDGEVYCIDARYYGNISRFINHLCDPNIIPVRVFMLHQDLRFPRIAFFSSRDILTGQELGFDYGDRFWDIKSKYFTCQCGSEKCKHSAEAIALEQNRLARLEACPESETDPGLAMLGNS</sequence>
<gene>
    <name evidence="10" type="primary">EHMT2</name>
</gene>
<dbReference type="InterPro" id="IPR002110">
    <property type="entry name" value="Ankyrin_rpt"/>
</dbReference>
<dbReference type="SMART" id="SM00468">
    <property type="entry name" value="PreSET"/>
    <property type="match status" value="1"/>
</dbReference>
<evidence type="ECO:0000313" key="11">
    <source>
        <dbReference type="Proteomes" id="UP000694402"/>
    </source>
</evidence>
<dbReference type="SMART" id="SM00248">
    <property type="entry name" value="ANK"/>
    <property type="match status" value="6"/>
</dbReference>
<evidence type="ECO:0008006" key="12">
    <source>
        <dbReference type="Google" id="ProtNLM"/>
    </source>
</evidence>
<dbReference type="GO" id="GO:0000122">
    <property type="term" value="P:negative regulation of transcription by RNA polymerase II"/>
    <property type="evidence" value="ECO:0007669"/>
    <property type="project" value="TreeGrafter"/>
</dbReference>
<dbReference type="AlphaFoldDB" id="A0AAZ3PYP1"/>
<reference evidence="11" key="1">
    <citation type="journal article" date="2018" name="PLoS ONE">
        <title>Chinook salmon (Oncorhynchus tshawytscha) genome and transcriptome.</title>
        <authorList>
            <person name="Christensen K.A."/>
            <person name="Leong J.S."/>
            <person name="Sakhrani D."/>
            <person name="Biagi C.A."/>
            <person name="Minkley D.R."/>
            <person name="Withler R.E."/>
            <person name="Rondeau E.B."/>
            <person name="Koop B.F."/>
            <person name="Devlin R.H."/>
        </authorList>
    </citation>
    <scope>NUCLEOTIDE SEQUENCE [LARGE SCALE GENOMIC DNA]</scope>
</reference>
<dbReference type="Pfam" id="PF05033">
    <property type="entry name" value="Pre-SET"/>
    <property type="match status" value="1"/>
</dbReference>
<dbReference type="SMART" id="SM00317">
    <property type="entry name" value="SET"/>
    <property type="match status" value="1"/>
</dbReference>
<evidence type="ECO:0000256" key="1">
    <source>
        <dbReference type="ARBA" id="ARBA00004286"/>
    </source>
</evidence>
<dbReference type="PROSITE" id="PS50280">
    <property type="entry name" value="SET"/>
    <property type="match status" value="1"/>
</dbReference>
<dbReference type="InterPro" id="IPR001214">
    <property type="entry name" value="SET_dom"/>
</dbReference>
<dbReference type="PROSITE" id="PS50088">
    <property type="entry name" value="ANK_REPEAT"/>
    <property type="match status" value="5"/>
</dbReference>
<evidence type="ECO:0000313" key="10">
    <source>
        <dbReference type="Ensembl" id="ENSOTSP00005121997.1"/>
    </source>
</evidence>
<feature type="domain" description="Pre-SET" evidence="9">
    <location>
        <begin position="637"/>
        <end position="700"/>
    </location>
</feature>
<organism evidence="10 11">
    <name type="scientific">Oncorhynchus tshawytscha</name>
    <name type="common">Chinook salmon</name>
    <name type="synonym">Salmo tshawytscha</name>
    <dbReference type="NCBI Taxonomy" id="74940"/>
    <lineage>
        <taxon>Eukaryota</taxon>
        <taxon>Metazoa</taxon>
        <taxon>Chordata</taxon>
        <taxon>Craniata</taxon>
        <taxon>Vertebrata</taxon>
        <taxon>Euteleostomi</taxon>
        <taxon>Actinopterygii</taxon>
        <taxon>Neopterygii</taxon>
        <taxon>Teleostei</taxon>
        <taxon>Protacanthopterygii</taxon>
        <taxon>Salmoniformes</taxon>
        <taxon>Salmonidae</taxon>
        <taxon>Salmoninae</taxon>
        <taxon>Oncorhynchus</taxon>
    </lineage>
</organism>
<dbReference type="SUPFAM" id="SSF82199">
    <property type="entry name" value="SET domain"/>
    <property type="match status" value="1"/>
</dbReference>
<dbReference type="GO" id="GO:0000785">
    <property type="term" value="C:chromatin"/>
    <property type="evidence" value="ECO:0007669"/>
    <property type="project" value="TreeGrafter"/>
</dbReference>
<evidence type="ECO:0000256" key="5">
    <source>
        <dbReference type="ARBA" id="ARBA00022853"/>
    </source>
</evidence>
<dbReference type="GeneTree" id="ENSGT00940000159459"/>
<evidence type="ECO:0000259" key="8">
    <source>
        <dbReference type="PROSITE" id="PS50280"/>
    </source>
</evidence>
<evidence type="ECO:0000256" key="4">
    <source>
        <dbReference type="ARBA" id="ARBA00022691"/>
    </source>
</evidence>
<dbReference type="FunFam" id="2.170.270.10:FF:000005">
    <property type="entry name" value="Euchromatic histone-lysine N-methyltransferase 2"/>
    <property type="match status" value="1"/>
</dbReference>
<accession>A0AAZ3PYP1</accession>
<dbReference type="CDD" id="cd20905">
    <property type="entry name" value="EHMT_ZBD"/>
    <property type="match status" value="1"/>
</dbReference>
<feature type="repeat" description="ANK" evidence="6">
    <location>
        <begin position="349"/>
        <end position="381"/>
    </location>
</feature>
<dbReference type="PROSITE" id="PS50297">
    <property type="entry name" value="ANK_REP_REGION"/>
    <property type="match status" value="4"/>
</dbReference>
<comment type="subcellular location">
    <subcellularLocation>
        <location evidence="1">Chromosome</location>
    </subcellularLocation>
</comment>
<feature type="compositionally biased region" description="Polar residues" evidence="7">
    <location>
        <begin position="30"/>
        <end position="51"/>
    </location>
</feature>
<keyword evidence="3" id="KW-0489">Methyltransferase</keyword>
<evidence type="ECO:0000256" key="3">
    <source>
        <dbReference type="ARBA" id="ARBA00022603"/>
    </source>
</evidence>
<dbReference type="CDD" id="cd10533">
    <property type="entry name" value="SET_EHMT2"/>
    <property type="match status" value="1"/>
</dbReference>
<dbReference type="InterPro" id="IPR007728">
    <property type="entry name" value="Pre-SET_dom"/>
</dbReference>
<evidence type="ECO:0000259" key="9">
    <source>
        <dbReference type="PROSITE" id="PS50867"/>
    </source>
</evidence>
<dbReference type="Proteomes" id="UP000694402">
    <property type="component" value="Unassembled WGS sequence"/>
</dbReference>
<dbReference type="PANTHER" id="PTHR46307">
    <property type="entry name" value="G9A, ISOFORM B"/>
    <property type="match status" value="1"/>
</dbReference>
<dbReference type="GO" id="GO:0005634">
    <property type="term" value="C:nucleus"/>
    <property type="evidence" value="ECO:0007669"/>
    <property type="project" value="InterPro"/>
</dbReference>
<evidence type="ECO:0000256" key="6">
    <source>
        <dbReference type="PROSITE-ProRule" id="PRU00023"/>
    </source>
</evidence>
<dbReference type="SUPFAM" id="SSF48403">
    <property type="entry name" value="Ankyrin repeat"/>
    <property type="match status" value="1"/>
</dbReference>
<name>A0AAZ3PYP1_ONCTS</name>
<keyword evidence="2" id="KW-0158">Chromosome</keyword>
<keyword evidence="5" id="KW-0156">Chromatin regulator</keyword>
<dbReference type="PANTHER" id="PTHR46307:SF1">
    <property type="entry name" value="HISTONE-LYSINE N-METHYLTRANSFERASE EHMT2"/>
    <property type="match status" value="1"/>
</dbReference>
<dbReference type="PROSITE" id="PS50867">
    <property type="entry name" value="PRE_SET"/>
    <property type="match status" value="1"/>
</dbReference>
<feature type="repeat" description="ANK" evidence="6">
    <location>
        <begin position="515"/>
        <end position="547"/>
    </location>
</feature>
<feature type="repeat" description="ANK" evidence="6">
    <location>
        <begin position="382"/>
        <end position="414"/>
    </location>
</feature>
<dbReference type="Pfam" id="PF21533">
    <property type="entry name" value="EHMT1-2_CRR"/>
    <property type="match status" value="1"/>
</dbReference>
<keyword evidence="4" id="KW-0949">S-adenosyl-L-methionine</keyword>
<reference evidence="10" key="2">
    <citation type="submission" date="2025-08" db="UniProtKB">
        <authorList>
            <consortium name="Ensembl"/>
        </authorList>
    </citation>
    <scope>IDENTIFICATION</scope>
</reference>
<protein>
    <recommendedName>
        <fullName evidence="12">Euchromatic histone-lysine N-methyltransferase 2</fullName>
    </recommendedName>
</protein>
<feature type="domain" description="SET" evidence="8">
    <location>
        <begin position="703"/>
        <end position="820"/>
    </location>
</feature>
<dbReference type="GO" id="GO:0008270">
    <property type="term" value="F:zinc ion binding"/>
    <property type="evidence" value="ECO:0007669"/>
    <property type="project" value="InterPro"/>
</dbReference>
<feature type="repeat" description="ANK" evidence="6">
    <location>
        <begin position="449"/>
        <end position="481"/>
    </location>
</feature>
<evidence type="ECO:0000256" key="2">
    <source>
        <dbReference type="ARBA" id="ARBA00022454"/>
    </source>
</evidence>
<feature type="region of interest" description="Disordered" evidence="7">
    <location>
        <begin position="30"/>
        <end position="67"/>
    </location>
</feature>
<dbReference type="InterPro" id="IPR036770">
    <property type="entry name" value="Ankyrin_rpt-contain_sf"/>
</dbReference>
<dbReference type="InterPro" id="IPR047762">
    <property type="entry name" value="EHMT_CRR"/>
</dbReference>
<dbReference type="Ensembl" id="ENSOTST00005176167.1">
    <property type="protein sequence ID" value="ENSOTSP00005121997.1"/>
    <property type="gene ID" value="ENSOTSG00005029823.2"/>
</dbReference>
<dbReference type="InterPro" id="IPR046341">
    <property type="entry name" value="SET_dom_sf"/>
</dbReference>